<dbReference type="OrthoDB" id="9806149at2"/>
<evidence type="ECO:0000259" key="4">
    <source>
        <dbReference type="PROSITE" id="PS50893"/>
    </source>
</evidence>
<dbReference type="InterPro" id="IPR017871">
    <property type="entry name" value="ABC_transporter-like_CS"/>
</dbReference>
<dbReference type="EMBL" id="SLUM01000014">
    <property type="protein sequence ID" value="TCL56058.1"/>
    <property type="molecule type" value="Genomic_DNA"/>
</dbReference>
<name>A0A4R1QQM4_9FIRM</name>
<dbReference type="InterPro" id="IPR003439">
    <property type="entry name" value="ABC_transporter-like_ATP-bd"/>
</dbReference>
<gene>
    <name evidence="5" type="ORF">EDD77_11412</name>
</gene>
<accession>A0A4R1QQM4</accession>
<comment type="caution">
    <text evidence="5">The sequence shown here is derived from an EMBL/GenBank/DDBJ whole genome shotgun (WGS) entry which is preliminary data.</text>
</comment>
<dbReference type="SUPFAM" id="SSF52540">
    <property type="entry name" value="P-loop containing nucleoside triphosphate hydrolases"/>
    <property type="match status" value="1"/>
</dbReference>
<evidence type="ECO:0000256" key="2">
    <source>
        <dbReference type="ARBA" id="ARBA00022741"/>
    </source>
</evidence>
<keyword evidence="3 5" id="KW-0067">ATP-binding</keyword>
<dbReference type="STRING" id="1650663.GCA_001486665_01061"/>
<protein>
    <submittedName>
        <fullName evidence="5">Fe-S cluster assembly ATP-binding protein</fullName>
    </submittedName>
</protein>
<dbReference type="InterPro" id="IPR051120">
    <property type="entry name" value="ABC_AA/LPS_Transport"/>
</dbReference>
<proteinExistence type="predicted"/>
<evidence type="ECO:0000313" key="6">
    <source>
        <dbReference type="Proteomes" id="UP000295184"/>
    </source>
</evidence>
<dbReference type="SMART" id="SM00382">
    <property type="entry name" value="AAA"/>
    <property type="match status" value="1"/>
</dbReference>
<dbReference type="PROSITE" id="PS00211">
    <property type="entry name" value="ABC_TRANSPORTER_1"/>
    <property type="match status" value="1"/>
</dbReference>
<dbReference type="Proteomes" id="UP000295184">
    <property type="component" value="Unassembled WGS sequence"/>
</dbReference>
<dbReference type="Pfam" id="PF00005">
    <property type="entry name" value="ABC_tran"/>
    <property type="match status" value="1"/>
</dbReference>
<evidence type="ECO:0000256" key="3">
    <source>
        <dbReference type="ARBA" id="ARBA00022840"/>
    </source>
</evidence>
<dbReference type="GO" id="GO:0005524">
    <property type="term" value="F:ATP binding"/>
    <property type="evidence" value="ECO:0007669"/>
    <property type="project" value="UniProtKB-KW"/>
</dbReference>
<dbReference type="AlphaFoldDB" id="A0A4R1QQM4"/>
<evidence type="ECO:0000256" key="1">
    <source>
        <dbReference type="ARBA" id="ARBA00022448"/>
    </source>
</evidence>
<dbReference type="InterPro" id="IPR003593">
    <property type="entry name" value="AAA+_ATPase"/>
</dbReference>
<reference evidence="5 6" key="1">
    <citation type="submission" date="2019-03" db="EMBL/GenBank/DDBJ databases">
        <title>Genomic Encyclopedia of Type Strains, Phase IV (KMG-IV): sequencing the most valuable type-strain genomes for metagenomic binning, comparative biology and taxonomic classification.</title>
        <authorList>
            <person name="Goeker M."/>
        </authorList>
    </citation>
    <scope>NUCLEOTIDE SEQUENCE [LARGE SCALE GENOMIC DNA]</scope>
    <source>
        <strain evidence="5 6">DSM 100451</strain>
    </source>
</reference>
<organism evidence="5 6">
    <name type="scientific">Allofournierella massiliensis</name>
    <dbReference type="NCBI Taxonomy" id="1650663"/>
    <lineage>
        <taxon>Bacteria</taxon>
        <taxon>Bacillati</taxon>
        <taxon>Bacillota</taxon>
        <taxon>Clostridia</taxon>
        <taxon>Eubacteriales</taxon>
        <taxon>Oscillospiraceae</taxon>
        <taxon>Allofournierella</taxon>
    </lineage>
</organism>
<dbReference type="Gene3D" id="3.40.50.300">
    <property type="entry name" value="P-loop containing nucleotide triphosphate hydrolases"/>
    <property type="match status" value="1"/>
</dbReference>
<evidence type="ECO:0000313" key="5">
    <source>
        <dbReference type="EMBL" id="TCL56058.1"/>
    </source>
</evidence>
<keyword evidence="2" id="KW-0547">Nucleotide-binding</keyword>
<feature type="domain" description="ABC transporter" evidence="4">
    <location>
        <begin position="2"/>
        <end position="233"/>
    </location>
</feature>
<keyword evidence="1" id="KW-0813">Transport</keyword>
<dbReference type="PROSITE" id="PS50893">
    <property type="entry name" value="ABC_TRANSPORTER_2"/>
    <property type="match status" value="1"/>
</dbReference>
<dbReference type="GeneID" id="97381011"/>
<dbReference type="GO" id="GO:0016887">
    <property type="term" value="F:ATP hydrolysis activity"/>
    <property type="evidence" value="ECO:0007669"/>
    <property type="project" value="InterPro"/>
</dbReference>
<dbReference type="GO" id="GO:0005886">
    <property type="term" value="C:plasma membrane"/>
    <property type="evidence" value="ECO:0007669"/>
    <property type="project" value="TreeGrafter"/>
</dbReference>
<sequence>MLKLEHLAWSIPGGESIIKDIDLELGEGKLVVVTGPNGGGKTSLAKLIAGVETLSGGRIIFDGEDITDMDVTQRAKKGLAYAFQQPVRFKGLTVRDMLELAAGKELNEGELCALMGKVGLCASEYIDRELNASLSGGEIKRIEIASVLARKAKLSIFDEPEAGIDLWSFARLVETFEELRAKSTGTLLVISHQERILSIADEIVVIADGKVRQHGPRQEILPQLLANEHAVRCPLEKESAIV</sequence>
<dbReference type="InterPro" id="IPR027417">
    <property type="entry name" value="P-loop_NTPase"/>
</dbReference>
<dbReference type="PANTHER" id="PTHR45772">
    <property type="entry name" value="CONSERVED COMPONENT OF ABC TRANSPORTER FOR NATURAL AMINO ACIDS-RELATED"/>
    <property type="match status" value="1"/>
</dbReference>
<dbReference type="RefSeq" id="WP_058963529.1">
    <property type="nucleotide sequence ID" value="NZ_CABKVM010000014.1"/>
</dbReference>